<organism evidence="2 3">
    <name type="scientific">Elysia crispata</name>
    <name type="common">lettuce slug</name>
    <dbReference type="NCBI Taxonomy" id="231223"/>
    <lineage>
        <taxon>Eukaryota</taxon>
        <taxon>Metazoa</taxon>
        <taxon>Spiralia</taxon>
        <taxon>Lophotrochozoa</taxon>
        <taxon>Mollusca</taxon>
        <taxon>Gastropoda</taxon>
        <taxon>Heterobranchia</taxon>
        <taxon>Euthyneura</taxon>
        <taxon>Panpulmonata</taxon>
        <taxon>Sacoglossa</taxon>
        <taxon>Placobranchoidea</taxon>
        <taxon>Plakobranchidae</taxon>
        <taxon>Elysia</taxon>
    </lineage>
</organism>
<dbReference type="PROSITE" id="PS50041">
    <property type="entry name" value="C_TYPE_LECTIN_2"/>
    <property type="match status" value="1"/>
</dbReference>
<gene>
    <name evidence="2" type="ORF">RRG08_023598</name>
</gene>
<proteinExistence type="predicted"/>
<dbReference type="InterPro" id="IPR016187">
    <property type="entry name" value="CTDL_fold"/>
</dbReference>
<evidence type="ECO:0000313" key="2">
    <source>
        <dbReference type="EMBL" id="KAK3800943.1"/>
    </source>
</evidence>
<dbReference type="EMBL" id="JAWDGP010000386">
    <property type="protein sequence ID" value="KAK3800943.1"/>
    <property type="molecule type" value="Genomic_DNA"/>
</dbReference>
<comment type="caution">
    <text evidence="2">The sequence shown here is derived from an EMBL/GenBank/DDBJ whole genome shotgun (WGS) entry which is preliminary data.</text>
</comment>
<dbReference type="CDD" id="cd00037">
    <property type="entry name" value="CLECT"/>
    <property type="match status" value="1"/>
</dbReference>
<protein>
    <recommendedName>
        <fullName evidence="1">C-type lectin domain-containing protein</fullName>
    </recommendedName>
</protein>
<feature type="domain" description="C-type lectin" evidence="1">
    <location>
        <begin position="21"/>
        <end position="118"/>
    </location>
</feature>
<dbReference type="InterPro" id="IPR001304">
    <property type="entry name" value="C-type_lectin-like"/>
</dbReference>
<accession>A0AAE1B7M5</accession>
<dbReference type="InterPro" id="IPR016186">
    <property type="entry name" value="C-type_lectin-like/link_sf"/>
</dbReference>
<dbReference type="SUPFAM" id="SSF56436">
    <property type="entry name" value="C-type lectin-like"/>
    <property type="match status" value="1"/>
</dbReference>
<sequence>MDKWRSRLLRNQRRRGHFTRCKERQERNPRILKTGKDILQLKYLTYKDGSKQYWIGLTNMKLKHLFLNGFAWLDETQPATYVNWVPQNTSGYGATLVVQKDKCATTNPRVGAWSKENCYPTKNFFICEKFSASNPGPPSVDIDLGPGNGFAYIGYEMTAKCSAFTPLGATVRFWIENESGLIDVDRDGAFPGVKFKMEEAGRVCRDGRRLPARDSNHSDKRIDLRDARNQPDLVLVFSDELQLLGLNTNSPAL</sequence>
<evidence type="ECO:0000313" key="3">
    <source>
        <dbReference type="Proteomes" id="UP001283361"/>
    </source>
</evidence>
<dbReference type="Proteomes" id="UP001283361">
    <property type="component" value="Unassembled WGS sequence"/>
</dbReference>
<keyword evidence="3" id="KW-1185">Reference proteome</keyword>
<reference evidence="2" key="1">
    <citation type="journal article" date="2023" name="G3 (Bethesda)">
        <title>A reference genome for the long-term kleptoplast-retaining sea slug Elysia crispata morphotype clarki.</title>
        <authorList>
            <person name="Eastman K.E."/>
            <person name="Pendleton A.L."/>
            <person name="Shaikh M.A."/>
            <person name="Suttiyut T."/>
            <person name="Ogas R."/>
            <person name="Tomko P."/>
            <person name="Gavelis G."/>
            <person name="Widhalm J.R."/>
            <person name="Wisecaver J.H."/>
        </authorList>
    </citation>
    <scope>NUCLEOTIDE SEQUENCE</scope>
    <source>
        <strain evidence="2">ECLA1</strain>
    </source>
</reference>
<dbReference type="AlphaFoldDB" id="A0AAE1B7M5"/>
<evidence type="ECO:0000259" key="1">
    <source>
        <dbReference type="PROSITE" id="PS50041"/>
    </source>
</evidence>
<dbReference type="Gene3D" id="3.10.100.10">
    <property type="entry name" value="Mannose-Binding Protein A, subunit A"/>
    <property type="match status" value="1"/>
</dbReference>
<dbReference type="Pfam" id="PF00059">
    <property type="entry name" value="Lectin_C"/>
    <property type="match status" value="1"/>
</dbReference>
<name>A0AAE1B7M5_9GAST</name>